<feature type="transmembrane region" description="Helical" evidence="1">
    <location>
        <begin position="282"/>
        <end position="302"/>
    </location>
</feature>
<protein>
    <recommendedName>
        <fullName evidence="5">HupE/UreJ family protein</fullName>
    </recommendedName>
</protein>
<feature type="transmembrane region" description="Helical" evidence="1">
    <location>
        <begin position="350"/>
        <end position="368"/>
    </location>
</feature>
<dbReference type="Pfam" id="PF13795">
    <property type="entry name" value="HupE_UreJ_2"/>
    <property type="match status" value="1"/>
</dbReference>
<dbReference type="InterPro" id="IPR032809">
    <property type="entry name" value="Put_HupE_UreJ"/>
</dbReference>
<gene>
    <name evidence="3" type="ORF">C6Y40_07160</name>
</gene>
<feature type="transmembrane region" description="Helical" evidence="1">
    <location>
        <begin position="314"/>
        <end position="338"/>
    </location>
</feature>
<evidence type="ECO:0000256" key="1">
    <source>
        <dbReference type="SAM" id="Phobius"/>
    </source>
</evidence>
<dbReference type="EMBL" id="PVNP01000053">
    <property type="protein sequence ID" value="PRO74301.1"/>
    <property type="molecule type" value="Genomic_DNA"/>
</dbReference>
<feature type="transmembrane region" description="Helical" evidence="1">
    <location>
        <begin position="228"/>
        <end position="251"/>
    </location>
</feature>
<keyword evidence="1" id="KW-1133">Transmembrane helix</keyword>
<keyword evidence="2" id="KW-0732">Signal</keyword>
<keyword evidence="1" id="KW-0472">Membrane</keyword>
<feature type="transmembrane region" description="Helical" evidence="1">
    <location>
        <begin position="257"/>
        <end position="275"/>
    </location>
</feature>
<reference evidence="4" key="1">
    <citation type="journal article" date="2020" name="Int. J. Syst. Evol. Microbiol.">
        <title>Alteromonas alba sp. nov., a marine bacterium isolated from the seawater of the West Pacific Ocean.</title>
        <authorList>
            <person name="Sun C."/>
            <person name="Wu Y.-H."/>
            <person name="Xamxidin M."/>
            <person name="Cheng H."/>
            <person name="Xu X.-W."/>
        </authorList>
    </citation>
    <scope>NUCLEOTIDE SEQUENCE [LARGE SCALE GENOMIC DNA]</scope>
    <source>
        <strain evidence="4">190</strain>
    </source>
</reference>
<evidence type="ECO:0000313" key="3">
    <source>
        <dbReference type="EMBL" id="PRO74301.1"/>
    </source>
</evidence>
<dbReference type="Proteomes" id="UP000238949">
    <property type="component" value="Unassembled WGS sequence"/>
</dbReference>
<keyword evidence="1" id="KW-0812">Transmembrane</keyword>
<dbReference type="AlphaFoldDB" id="A0A2S9VCU0"/>
<proteinExistence type="predicted"/>
<accession>A0A2S9VCU0</accession>
<comment type="caution">
    <text evidence="3">The sequence shown here is derived from an EMBL/GenBank/DDBJ whole genome shotgun (WGS) entry which is preliminary data.</text>
</comment>
<feature type="transmembrane region" description="Helical" evidence="1">
    <location>
        <begin position="200"/>
        <end position="221"/>
    </location>
</feature>
<evidence type="ECO:0000313" key="4">
    <source>
        <dbReference type="Proteomes" id="UP000238949"/>
    </source>
</evidence>
<feature type="signal peptide" evidence="2">
    <location>
        <begin position="1"/>
        <end position="20"/>
    </location>
</feature>
<name>A0A2S9VCU0_9ALTE</name>
<dbReference type="OrthoDB" id="9808870at2"/>
<organism evidence="3 4">
    <name type="scientific">Alteromonas alba</name>
    <dbReference type="NCBI Taxonomy" id="2079529"/>
    <lineage>
        <taxon>Bacteria</taxon>
        <taxon>Pseudomonadati</taxon>
        <taxon>Pseudomonadota</taxon>
        <taxon>Gammaproteobacteria</taxon>
        <taxon>Alteromonadales</taxon>
        <taxon>Alteromonadaceae</taxon>
        <taxon>Alteromonas/Salinimonas group</taxon>
        <taxon>Alteromonas</taxon>
    </lineage>
</organism>
<evidence type="ECO:0008006" key="5">
    <source>
        <dbReference type="Google" id="ProtNLM"/>
    </source>
</evidence>
<evidence type="ECO:0000256" key="2">
    <source>
        <dbReference type="SAM" id="SignalP"/>
    </source>
</evidence>
<sequence length="373" mass="40749">MTGMLRVLLMLLCLPGVAQAHLLNMTRVNVTVSDEGQAVVTMDVDLTKAMEGGEAYYALTRTTEPQQSTRFAQLLAGLEQASQISLGDKQLSWQFSAVSWPDAPAEDFTSGLAWPMTRFVFTLDLPDNFTRSALVAVFTDAFKFEEPIALNISYNSEQVTLSRWLVRNQASPAFYFDAQPPAEGLTSADVKLWANYLKQGMLHIVPFGWDHALFVLGLFLGVASLRQLALLITGFTLAHTVTLGLATYGAIVVSGHIIEPVIALSIAWIAIENLLFKPHPVWRFMLVFGFGLVHGLGFAQALKELGIPSSGYVGALVSFNLGVEFAQLGIVILAFVIMKLIKRFSRLTAMVTRGGSVCIALLAGFWFAQRVLG</sequence>
<feature type="chain" id="PRO_5015537612" description="HupE/UreJ family protein" evidence="2">
    <location>
        <begin position="21"/>
        <end position="373"/>
    </location>
</feature>
<keyword evidence="4" id="KW-1185">Reference proteome</keyword>